<dbReference type="OrthoDB" id="542521at2"/>
<dbReference type="Gene3D" id="3.90.79.10">
    <property type="entry name" value="Nucleoside Triphosphate Pyrophosphohydrolase"/>
    <property type="match status" value="1"/>
</dbReference>
<dbReference type="PROSITE" id="PS51462">
    <property type="entry name" value="NUDIX"/>
    <property type="match status" value="1"/>
</dbReference>
<evidence type="ECO:0000313" key="3">
    <source>
        <dbReference type="Proteomes" id="UP000246569"/>
    </source>
</evidence>
<dbReference type="Proteomes" id="UP000246569">
    <property type="component" value="Unassembled WGS sequence"/>
</dbReference>
<evidence type="ECO:0000259" key="1">
    <source>
        <dbReference type="PROSITE" id="PS51462"/>
    </source>
</evidence>
<organism evidence="2 3">
    <name type="scientific">Plasticicumulans acidivorans</name>
    <dbReference type="NCBI Taxonomy" id="886464"/>
    <lineage>
        <taxon>Bacteria</taxon>
        <taxon>Pseudomonadati</taxon>
        <taxon>Pseudomonadota</taxon>
        <taxon>Gammaproteobacteria</taxon>
        <taxon>Candidatus Competibacteraceae</taxon>
        <taxon>Plasticicumulans</taxon>
    </lineage>
</organism>
<dbReference type="GO" id="GO:0003824">
    <property type="term" value="F:catalytic activity"/>
    <property type="evidence" value="ECO:0007669"/>
    <property type="project" value="UniProtKB-ARBA"/>
</dbReference>
<dbReference type="SUPFAM" id="SSF55811">
    <property type="entry name" value="Nudix"/>
    <property type="match status" value="1"/>
</dbReference>
<dbReference type="AlphaFoldDB" id="A0A317MTB4"/>
<accession>A0A317MTB4</accession>
<comment type="caution">
    <text evidence="2">The sequence shown here is derived from an EMBL/GenBank/DDBJ whole genome shotgun (WGS) entry which is preliminary data.</text>
</comment>
<dbReference type="InterPro" id="IPR036388">
    <property type="entry name" value="WH-like_DNA-bd_sf"/>
</dbReference>
<keyword evidence="3" id="KW-1185">Reference proteome</keyword>
<dbReference type="PANTHER" id="PTHR43736">
    <property type="entry name" value="ADP-RIBOSE PYROPHOSPHATASE"/>
    <property type="match status" value="1"/>
</dbReference>
<dbReference type="Pfam" id="PF21906">
    <property type="entry name" value="WHD_NrtR"/>
    <property type="match status" value="1"/>
</dbReference>
<dbReference type="SUPFAM" id="SSF46785">
    <property type="entry name" value="Winged helix' DNA-binding domain"/>
    <property type="match status" value="1"/>
</dbReference>
<reference evidence="2 3" key="1">
    <citation type="submission" date="2018-05" db="EMBL/GenBank/DDBJ databases">
        <title>Genomic Encyclopedia of Type Strains, Phase IV (KMG-IV): sequencing the most valuable type-strain genomes for metagenomic binning, comparative biology and taxonomic classification.</title>
        <authorList>
            <person name="Goeker M."/>
        </authorList>
    </citation>
    <scope>NUCLEOTIDE SEQUENCE [LARGE SCALE GENOMIC DNA]</scope>
    <source>
        <strain evidence="2 3">DSM 23606</strain>
    </source>
</reference>
<dbReference type="EMBL" id="QGTJ01000007">
    <property type="protein sequence ID" value="PWV60579.1"/>
    <property type="molecule type" value="Genomic_DNA"/>
</dbReference>
<dbReference type="PANTHER" id="PTHR43736:SF4">
    <property type="entry name" value="SLR1690 PROTEIN"/>
    <property type="match status" value="1"/>
</dbReference>
<proteinExistence type="predicted"/>
<feature type="domain" description="Nudix hydrolase" evidence="1">
    <location>
        <begin position="5"/>
        <end position="130"/>
    </location>
</feature>
<dbReference type="Pfam" id="PF00293">
    <property type="entry name" value="NUDIX"/>
    <property type="match status" value="1"/>
</dbReference>
<dbReference type="InterPro" id="IPR015797">
    <property type="entry name" value="NUDIX_hydrolase-like_dom_sf"/>
</dbReference>
<gene>
    <name evidence="2" type="ORF">C7443_107153</name>
</gene>
<dbReference type="InterPro" id="IPR054105">
    <property type="entry name" value="WHD_NrtR"/>
</dbReference>
<dbReference type="RefSeq" id="WP_110019061.1">
    <property type="nucleotide sequence ID" value="NZ_QGTJ01000007.1"/>
</dbReference>
<name>A0A317MTB4_9GAMM</name>
<dbReference type="InterPro" id="IPR036390">
    <property type="entry name" value="WH_DNA-bd_sf"/>
</dbReference>
<sequence>MRATLLPVSVHIVVFGIRCEGLAVLLLPRAEMWSLPGGGVEDAEDIHGAALRQLAVQTGLRDVYMEQLYTFDHLDADTVQRTVAVTWYALVPSASSFTKTAAGEWFAVEALPALPAEQAGIVHLARQRLAAKLEYSTIALQLMPERFTLGVLQAVHETVLGTALDKRNFRKRVLAWACIEETGEMAREGHHRPARLYRVTRPGSVEIIK</sequence>
<dbReference type="Gene3D" id="1.10.10.10">
    <property type="entry name" value="Winged helix-like DNA-binding domain superfamily/Winged helix DNA-binding domain"/>
    <property type="match status" value="1"/>
</dbReference>
<dbReference type="CDD" id="cd18873">
    <property type="entry name" value="NUDIX_NadM_like"/>
    <property type="match status" value="1"/>
</dbReference>
<dbReference type="InterPro" id="IPR000086">
    <property type="entry name" value="NUDIX_hydrolase_dom"/>
</dbReference>
<protein>
    <submittedName>
        <fullName evidence="2">8-oxo-dGTP diphosphatase</fullName>
    </submittedName>
</protein>
<evidence type="ECO:0000313" key="2">
    <source>
        <dbReference type="EMBL" id="PWV60579.1"/>
    </source>
</evidence>